<proteinExistence type="predicted"/>
<feature type="domain" description="CCR4-Not complex component Not1 C-terminal" evidence="1">
    <location>
        <begin position="2"/>
        <end position="357"/>
    </location>
</feature>
<dbReference type="Proteomes" id="UP000770661">
    <property type="component" value="Unassembled WGS sequence"/>
</dbReference>
<accession>A0A8J5CZ23</accession>
<dbReference type="GO" id="GO:0017148">
    <property type="term" value="P:negative regulation of translation"/>
    <property type="evidence" value="ECO:0007669"/>
    <property type="project" value="InterPro"/>
</dbReference>
<gene>
    <name evidence="2" type="primary">Cnot1_0</name>
    <name evidence="2" type="ORF">GWK47_036293</name>
</gene>
<dbReference type="AlphaFoldDB" id="A0A8J5CZ23"/>
<dbReference type="PANTHER" id="PTHR13162">
    <property type="entry name" value="CCR4-NOT TRANSCRIPTION COMPLEX"/>
    <property type="match status" value="1"/>
</dbReference>
<dbReference type="GO" id="GO:0060090">
    <property type="term" value="F:molecular adaptor activity"/>
    <property type="evidence" value="ECO:0007669"/>
    <property type="project" value="TreeGrafter"/>
</dbReference>
<dbReference type="FunFam" id="1.25.40.800:FF:000001">
    <property type="entry name" value="CCR4-NOT transcription complex subunit 1"/>
    <property type="match status" value="1"/>
</dbReference>
<reference evidence="2" key="1">
    <citation type="submission" date="2020-07" db="EMBL/GenBank/DDBJ databases">
        <title>The High-quality genome of the commercially important snow crab, Chionoecetes opilio.</title>
        <authorList>
            <person name="Jeong J.-H."/>
            <person name="Ryu S."/>
        </authorList>
    </citation>
    <scope>NUCLEOTIDE SEQUENCE</scope>
    <source>
        <strain evidence="2">MADBK_172401_WGS</strain>
        <tissue evidence="2">Digestive gland</tissue>
    </source>
</reference>
<dbReference type="PANTHER" id="PTHR13162:SF8">
    <property type="entry name" value="CCR4-NOT TRANSCRIPTION COMPLEX SUBUNIT 1"/>
    <property type="match status" value="1"/>
</dbReference>
<dbReference type="GO" id="GO:0030015">
    <property type="term" value="C:CCR4-NOT core complex"/>
    <property type="evidence" value="ECO:0007669"/>
    <property type="project" value="InterPro"/>
</dbReference>
<evidence type="ECO:0000313" key="2">
    <source>
        <dbReference type="EMBL" id="KAG0726559.1"/>
    </source>
</evidence>
<comment type="caution">
    <text evidence="2">The sequence shown here is derived from an EMBL/GenBank/DDBJ whole genome shotgun (WGS) entry which is preliminary data.</text>
</comment>
<keyword evidence="3" id="KW-1185">Reference proteome</keyword>
<dbReference type="Gene3D" id="1.25.40.790">
    <property type="match status" value="1"/>
</dbReference>
<dbReference type="InterPro" id="IPR040398">
    <property type="entry name" value="Not1"/>
</dbReference>
<evidence type="ECO:0000259" key="1">
    <source>
        <dbReference type="Pfam" id="PF04054"/>
    </source>
</evidence>
<protein>
    <submittedName>
        <fullName evidence="2">CCR4-NOT transcription complex subunit 1</fullName>
    </submittedName>
</protein>
<dbReference type="EMBL" id="JACEEZ010004224">
    <property type="protein sequence ID" value="KAG0726559.1"/>
    <property type="molecule type" value="Genomic_DNA"/>
</dbReference>
<evidence type="ECO:0000313" key="3">
    <source>
        <dbReference type="Proteomes" id="UP000770661"/>
    </source>
</evidence>
<dbReference type="InterPro" id="IPR007196">
    <property type="entry name" value="CCR4-Not_Not1_C"/>
</dbReference>
<sequence length="373" mass="42841">MVLMAFTQTLHLLRPSKCPGFAYAWLEIVSHRVFIGRMLAITPQQKGWSMYSMLLADLFKFLAPFLRNAELAKPLTMLYKGTLRVLLVLLHDFPEFLCEYHYGFCDVIPPNCIQMRNLILSAFPRNMRLPDPFTPNLKVDMLPEITVSPKIHTTVANLIQPQDFKKNLDSYLKNRTPVTFLSDMRTYLQQVSSEPGMRYNMSVMNALVLYVGMQAIAQIHSKGLTPSMSTIAHSAHMDIFQNLGVDLDTEGKDYLPQFVLFSRYLFLNAIANQLRYPNSHTHYFSCTLLHLFAEANTEAIQEQITRVLLERLIVNRPHPWGLLITFIELIKNPSFKFWSHEFVKCAPEIEKLFESVARSCMVQKVSGGREGEA</sequence>
<dbReference type="Pfam" id="PF04054">
    <property type="entry name" value="Not1"/>
    <property type="match status" value="1"/>
</dbReference>
<dbReference type="Gene3D" id="1.25.40.800">
    <property type="match status" value="1"/>
</dbReference>
<organism evidence="2 3">
    <name type="scientific">Chionoecetes opilio</name>
    <name type="common">Atlantic snow crab</name>
    <name type="synonym">Cancer opilio</name>
    <dbReference type="NCBI Taxonomy" id="41210"/>
    <lineage>
        <taxon>Eukaryota</taxon>
        <taxon>Metazoa</taxon>
        <taxon>Ecdysozoa</taxon>
        <taxon>Arthropoda</taxon>
        <taxon>Crustacea</taxon>
        <taxon>Multicrustacea</taxon>
        <taxon>Malacostraca</taxon>
        <taxon>Eumalacostraca</taxon>
        <taxon>Eucarida</taxon>
        <taxon>Decapoda</taxon>
        <taxon>Pleocyemata</taxon>
        <taxon>Brachyura</taxon>
        <taxon>Eubrachyura</taxon>
        <taxon>Majoidea</taxon>
        <taxon>Majidae</taxon>
        <taxon>Chionoecetes</taxon>
    </lineage>
</organism>
<dbReference type="GO" id="GO:0000932">
    <property type="term" value="C:P-body"/>
    <property type="evidence" value="ECO:0007669"/>
    <property type="project" value="TreeGrafter"/>
</dbReference>
<dbReference type="GO" id="GO:0000288">
    <property type="term" value="P:nuclear-transcribed mRNA catabolic process, deadenylation-dependent decay"/>
    <property type="evidence" value="ECO:0007669"/>
    <property type="project" value="TreeGrafter"/>
</dbReference>
<name>A0A8J5CZ23_CHIOP</name>
<dbReference type="OrthoDB" id="1933107at2759"/>